<reference evidence="5" key="2">
    <citation type="submission" date="2025-08" db="UniProtKB">
        <authorList>
            <consortium name="Ensembl"/>
        </authorList>
    </citation>
    <scope>IDENTIFICATION</scope>
</reference>
<reference evidence="5" key="3">
    <citation type="submission" date="2025-09" db="UniProtKB">
        <authorList>
            <consortium name="Ensembl"/>
        </authorList>
    </citation>
    <scope>IDENTIFICATION</scope>
</reference>
<keyword evidence="4" id="KW-0732">Signal</keyword>
<feature type="region of interest" description="Disordered" evidence="3">
    <location>
        <begin position="231"/>
        <end position="254"/>
    </location>
</feature>
<evidence type="ECO:0000256" key="1">
    <source>
        <dbReference type="ARBA" id="ARBA00006484"/>
    </source>
</evidence>
<organism evidence="5 6">
    <name type="scientific">Anas platyrhynchos</name>
    <name type="common">Mallard</name>
    <name type="synonym">Anas boschas</name>
    <dbReference type="NCBI Taxonomy" id="8839"/>
    <lineage>
        <taxon>Eukaryota</taxon>
        <taxon>Metazoa</taxon>
        <taxon>Chordata</taxon>
        <taxon>Craniata</taxon>
        <taxon>Vertebrata</taxon>
        <taxon>Euteleostomi</taxon>
        <taxon>Archelosauria</taxon>
        <taxon>Archosauria</taxon>
        <taxon>Dinosauria</taxon>
        <taxon>Saurischia</taxon>
        <taxon>Theropoda</taxon>
        <taxon>Coelurosauria</taxon>
        <taxon>Aves</taxon>
        <taxon>Neognathae</taxon>
        <taxon>Galloanserae</taxon>
        <taxon>Anseriformes</taxon>
        <taxon>Anatidae</taxon>
        <taxon>Anatinae</taxon>
        <taxon>Anas</taxon>
    </lineage>
</organism>
<dbReference type="InterPro" id="IPR036291">
    <property type="entry name" value="NAD(P)-bd_dom_sf"/>
</dbReference>
<keyword evidence="2" id="KW-0560">Oxidoreductase</keyword>
<feature type="compositionally biased region" description="Low complexity" evidence="3">
    <location>
        <begin position="304"/>
        <end position="320"/>
    </location>
</feature>
<comment type="similarity">
    <text evidence="1">Belongs to the short-chain dehydrogenases/reductases (SDR) family.</text>
</comment>
<feature type="signal peptide" evidence="4">
    <location>
        <begin position="1"/>
        <end position="15"/>
    </location>
</feature>
<protein>
    <submittedName>
        <fullName evidence="5">Dehydrogenase/reductase 13</fullName>
    </submittedName>
</protein>
<accession>A0A8B9QSW1</accession>
<dbReference type="Ensembl" id="ENSAPLT00020003141.1">
    <property type="protein sequence ID" value="ENSAPLP00020002931.1"/>
    <property type="gene ID" value="ENSAPLG00020002131.1"/>
</dbReference>
<dbReference type="SUPFAM" id="SSF51735">
    <property type="entry name" value="NAD(P)-binding Rossmann-fold domains"/>
    <property type="match status" value="1"/>
</dbReference>
<evidence type="ECO:0000256" key="2">
    <source>
        <dbReference type="ARBA" id="ARBA00023002"/>
    </source>
</evidence>
<feature type="region of interest" description="Disordered" evidence="3">
    <location>
        <begin position="286"/>
        <end position="332"/>
    </location>
</feature>
<evidence type="ECO:0000313" key="5">
    <source>
        <dbReference type="Ensembl" id="ENSAPLP00020002931.1"/>
    </source>
</evidence>
<sequence length="442" mass="46386">MGWALLGAGLLLALGVLLRHRLRAPAQPRSRPDLRGRTAIVTGERHGTDRERPGTAPPGVCNPPSHPFPCFIGGSGGIGEATARALARCGARVVLAARSARRGEEAARRIRTETGNPEVLFMPLDLASLRSVRAFASAFLCQEPHLHLLVNNAGVSAGGTTEDGFSLTFQVNHLGHFLLTQLLLERLQHSAPSRVVIVASAAHRAGRLNPACAGSPAPRPPAHLPGLLRQQTGQCAARPRAGHTPAGHPGDRLRRAPRLRQHGAVPPPPTLAEASLRALGLALLPRLPPRAPRPRCSAPRRRASSASAAATSPTAACRSRGPTPATTPWPGSCGRPARGWRGWHRDPPQATVPLPVFPRAIKPSVLQWCHLPAGVGMQRGGGGGGGALVLGRWWPCVNCWLLSCSGTAGCSALSCPAAAAEQRARLTASVHTHTGHTALHLQ</sequence>
<name>A0A8B9QSW1_ANAPL</name>
<dbReference type="PANTHER" id="PTHR43157:SF44">
    <property type="entry name" value="DEHYDROGENASE_REDUCTASE SDR FAMILY MEMBER 13"/>
    <property type="match status" value="1"/>
</dbReference>
<dbReference type="InterPro" id="IPR002347">
    <property type="entry name" value="SDR_fam"/>
</dbReference>
<evidence type="ECO:0000313" key="6">
    <source>
        <dbReference type="Proteomes" id="UP000694400"/>
    </source>
</evidence>
<dbReference type="GO" id="GO:0016491">
    <property type="term" value="F:oxidoreductase activity"/>
    <property type="evidence" value="ECO:0007669"/>
    <property type="project" value="UniProtKB-KW"/>
</dbReference>
<dbReference type="AlphaFoldDB" id="A0A8B9QSW1"/>
<dbReference type="Pfam" id="PF00106">
    <property type="entry name" value="adh_short"/>
    <property type="match status" value="1"/>
</dbReference>
<dbReference type="Proteomes" id="UP000694400">
    <property type="component" value="Chromosome 20"/>
</dbReference>
<evidence type="ECO:0000256" key="3">
    <source>
        <dbReference type="SAM" id="MobiDB-lite"/>
    </source>
</evidence>
<feature type="chain" id="PRO_5034666130" evidence="4">
    <location>
        <begin position="16"/>
        <end position="442"/>
    </location>
</feature>
<evidence type="ECO:0000256" key="4">
    <source>
        <dbReference type="SAM" id="SignalP"/>
    </source>
</evidence>
<dbReference type="Gene3D" id="3.40.50.720">
    <property type="entry name" value="NAD(P)-binding Rossmann-like Domain"/>
    <property type="match status" value="1"/>
</dbReference>
<dbReference type="PANTHER" id="PTHR43157">
    <property type="entry name" value="PHOSPHATIDYLINOSITOL-GLYCAN BIOSYNTHESIS CLASS F PROTEIN-RELATED"/>
    <property type="match status" value="1"/>
</dbReference>
<proteinExistence type="inferred from homology"/>
<reference evidence="5" key="1">
    <citation type="submission" date="2019-08" db="EMBL/GenBank/DDBJ databases">
        <title>Three high-quality genomes provides insights into domestication of ducks.</title>
        <authorList>
            <person name="Hou Z.C."/>
            <person name="Zhu F."/>
            <person name="Yin Z.T."/>
            <person name="Zhang F."/>
        </authorList>
    </citation>
    <scope>NUCLEOTIDE SEQUENCE [LARGE SCALE GENOMIC DNA]</scope>
</reference>